<evidence type="ECO:0000313" key="1">
    <source>
        <dbReference type="EMBL" id="OMP65623.1"/>
    </source>
</evidence>
<gene>
    <name evidence="1" type="ORF">BTO28_16560</name>
</gene>
<sequence length="99" mass="11997">MNIIKKKVDIQEFIENFDLIAHYDELGRKHYLVVPDRERGGDWTLMKYPNNEMTIHGKGVDYCDPDEQKLFDKDLLEFIWKNRKMFNSRIKESFLLKKD</sequence>
<keyword evidence="2" id="KW-1185">Reference proteome</keyword>
<proteinExistence type="predicted"/>
<protein>
    <submittedName>
        <fullName evidence="1">Uncharacterized protein</fullName>
    </submittedName>
</protein>
<name>A0A1V2A3Q6_9BACI</name>
<comment type="caution">
    <text evidence="1">The sequence shown here is derived from an EMBL/GenBank/DDBJ whole genome shotgun (WGS) entry which is preliminary data.</text>
</comment>
<dbReference type="OrthoDB" id="2882430at2"/>
<accession>A0A1V2A3Q6</accession>
<dbReference type="AlphaFoldDB" id="A0A1V2A3Q6"/>
<reference evidence="1 2" key="1">
    <citation type="submission" date="2016-12" db="EMBL/GenBank/DDBJ databases">
        <title>Domibacillus sp. SAB 38T whole genome sequencing.</title>
        <authorList>
            <person name="Verma A."/>
            <person name="Ojha A.K."/>
            <person name="Krishnamurthi S."/>
        </authorList>
    </citation>
    <scope>NUCLEOTIDE SEQUENCE [LARGE SCALE GENOMIC DNA]</scope>
    <source>
        <strain evidence="1 2">SAB 38</strain>
    </source>
</reference>
<organism evidence="1 2">
    <name type="scientific">Domibacillus epiphyticus</name>
    <dbReference type="NCBI Taxonomy" id="1714355"/>
    <lineage>
        <taxon>Bacteria</taxon>
        <taxon>Bacillati</taxon>
        <taxon>Bacillota</taxon>
        <taxon>Bacilli</taxon>
        <taxon>Bacillales</taxon>
        <taxon>Bacillaceae</taxon>
        <taxon>Domibacillus</taxon>
    </lineage>
</organism>
<dbReference type="Proteomes" id="UP000188613">
    <property type="component" value="Unassembled WGS sequence"/>
</dbReference>
<dbReference type="EMBL" id="MSFI01000040">
    <property type="protein sequence ID" value="OMP65623.1"/>
    <property type="molecule type" value="Genomic_DNA"/>
</dbReference>
<dbReference type="RefSeq" id="WP_076768309.1">
    <property type="nucleotide sequence ID" value="NZ_MSFI01000040.1"/>
</dbReference>
<evidence type="ECO:0000313" key="2">
    <source>
        <dbReference type="Proteomes" id="UP000188613"/>
    </source>
</evidence>